<gene>
    <name evidence="2" type="ORF">SAPIO_CDS0177</name>
</gene>
<dbReference type="RefSeq" id="XP_016646656.1">
    <property type="nucleotide sequence ID" value="XM_016783023.1"/>
</dbReference>
<feature type="domain" description="Aminoglycoside phosphotransferase" evidence="1">
    <location>
        <begin position="63"/>
        <end position="279"/>
    </location>
</feature>
<evidence type="ECO:0000313" key="2">
    <source>
        <dbReference type="EMBL" id="KEZ46857.1"/>
    </source>
</evidence>
<dbReference type="AlphaFoldDB" id="A0A084GHP5"/>
<keyword evidence="3" id="KW-1185">Reference proteome</keyword>
<organism evidence="2 3">
    <name type="scientific">Pseudallescheria apiosperma</name>
    <name type="common">Scedosporium apiospermum</name>
    <dbReference type="NCBI Taxonomy" id="563466"/>
    <lineage>
        <taxon>Eukaryota</taxon>
        <taxon>Fungi</taxon>
        <taxon>Dikarya</taxon>
        <taxon>Ascomycota</taxon>
        <taxon>Pezizomycotina</taxon>
        <taxon>Sordariomycetes</taxon>
        <taxon>Hypocreomycetidae</taxon>
        <taxon>Microascales</taxon>
        <taxon>Microascaceae</taxon>
        <taxon>Scedosporium</taxon>
    </lineage>
</organism>
<sequence>MAQNIPGAEKALTDVTAQLAGTPYEVLSLRALSGGTANFIFHGVLKTPLPDGTKEVVVKHGEGFVASNPDFAISTARCEIEVGILEHLGALPPSQSGDWTVRTPKAIHFDPVLYNQVQEYKPAAMSLKDYALKHFGSCSPALETSCVGLGVALGKWLRTFHDWVNDEKQNSLRQLAEKNKELQGIKQYINYGGLSGRIESFPSILEESRALLEEVGQVTGQEIADSSKLSIVHGDFWTGNVLLSEAPTTTEAIQKEVFIVDWEMLQLGVIPVDIGQMVAELYELKLYKDIDAGLWIIRGFCSGYGSVEKDFGFRALVHVGAHLLCFGTTIAGWGTPEQVEEVAREGRDILTAAWKKDEAFFKDHNLSCLLGS</sequence>
<dbReference type="GO" id="GO:0016740">
    <property type="term" value="F:transferase activity"/>
    <property type="evidence" value="ECO:0007669"/>
    <property type="project" value="UniProtKB-KW"/>
</dbReference>
<dbReference type="VEuPathDB" id="FungiDB:SAPIO_CDS0177"/>
<evidence type="ECO:0000259" key="1">
    <source>
        <dbReference type="Pfam" id="PF01636"/>
    </source>
</evidence>
<comment type="caution">
    <text evidence="2">The sequence shown here is derived from an EMBL/GenBank/DDBJ whole genome shotgun (WGS) entry which is preliminary data.</text>
</comment>
<evidence type="ECO:0000313" key="3">
    <source>
        <dbReference type="Proteomes" id="UP000028545"/>
    </source>
</evidence>
<accession>A0A084GHP5</accession>
<protein>
    <submittedName>
        <fullName evidence="2">Phosphotransferase enzyme family protein</fullName>
    </submittedName>
</protein>
<proteinExistence type="predicted"/>
<dbReference type="OrthoDB" id="25129at2759"/>
<dbReference type="InterPro" id="IPR002575">
    <property type="entry name" value="Aminoglycoside_PTrfase"/>
</dbReference>
<dbReference type="HOGENOM" id="CLU_059226_0_0_1"/>
<dbReference type="SUPFAM" id="SSF56112">
    <property type="entry name" value="Protein kinase-like (PK-like)"/>
    <property type="match status" value="1"/>
</dbReference>
<dbReference type="Proteomes" id="UP000028545">
    <property type="component" value="Unassembled WGS sequence"/>
</dbReference>
<reference evidence="2 3" key="1">
    <citation type="journal article" date="2014" name="Genome Announc.">
        <title>Draft genome sequence of the pathogenic fungus Scedosporium apiospermum.</title>
        <authorList>
            <person name="Vandeputte P."/>
            <person name="Ghamrawi S."/>
            <person name="Rechenmann M."/>
            <person name="Iltis A."/>
            <person name="Giraud S."/>
            <person name="Fleury M."/>
            <person name="Thornton C."/>
            <person name="Delhaes L."/>
            <person name="Meyer W."/>
            <person name="Papon N."/>
            <person name="Bouchara J.P."/>
        </authorList>
    </citation>
    <scope>NUCLEOTIDE SEQUENCE [LARGE SCALE GENOMIC DNA]</scope>
    <source>
        <strain evidence="2 3">IHEM 14462</strain>
    </source>
</reference>
<dbReference type="Gene3D" id="3.30.200.20">
    <property type="entry name" value="Phosphorylase Kinase, domain 1"/>
    <property type="match status" value="1"/>
</dbReference>
<dbReference type="GeneID" id="27718329"/>
<dbReference type="OMA" id="GTANFIY"/>
<dbReference type="InterPro" id="IPR011009">
    <property type="entry name" value="Kinase-like_dom_sf"/>
</dbReference>
<dbReference type="KEGG" id="sapo:SAPIO_CDS0177"/>
<dbReference type="Gene3D" id="3.90.1200.10">
    <property type="match status" value="1"/>
</dbReference>
<name>A0A084GHP5_PSEDA</name>
<keyword evidence="2" id="KW-0808">Transferase</keyword>
<dbReference type="EMBL" id="JOWA01000011">
    <property type="protein sequence ID" value="KEZ46857.1"/>
    <property type="molecule type" value="Genomic_DNA"/>
</dbReference>
<dbReference type="Pfam" id="PF01636">
    <property type="entry name" value="APH"/>
    <property type="match status" value="1"/>
</dbReference>